<evidence type="ECO:0000313" key="2">
    <source>
        <dbReference type="Proteomes" id="UP000027734"/>
    </source>
</evidence>
<evidence type="ECO:0000313" key="1">
    <source>
        <dbReference type="EMBL" id="KEJ89621.1"/>
    </source>
</evidence>
<dbReference type="AlphaFoldDB" id="A0A073IJE2"/>
<gene>
    <name evidence="1" type="ORF">DSW25_09010</name>
</gene>
<organism evidence="1 2">
    <name type="scientific">Sulfitobacter donghicola DSW-25 = KCTC 12864 = JCM 14565</name>
    <dbReference type="NCBI Taxonomy" id="1300350"/>
    <lineage>
        <taxon>Bacteria</taxon>
        <taxon>Pseudomonadati</taxon>
        <taxon>Pseudomonadota</taxon>
        <taxon>Alphaproteobacteria</taxon>
        <taxon>Rhodobacterales</taxon>
        <taxon>Roseobacteraceae</taxon>
        <taxon>Sulfitobacter</taxon>
    </lineage>
</organism>
<dbReference type="EMBL" id="JAMC01000003">
    <property type="protein sequence ID" value="KEJ89621.1"/>
    <property type="molecule type" value="Genomic_DNA"/>
</dbReference>
<name>A0A073IJE2_9RHOB</name>
<dbReference type="RefSeq" id="WP_025060006.1">
    <property type="nucleotide sequence ID" value="NZ_JAMC01000003.1"/>
</dbReference>
<dbReference type="Proteomes" id="UP000027734">
    <property type="component" value="Unassembled WGS sequence"/>
</dbReference>
<proteinExistence type="predicted"/>
<protein>
    <submittedName>
        <fullName evidence="1">Uncharacterized protein</fullName>
    </submittedName>
</protein>
<dbReference type="OrthoDB" id="7665910at2"/>
<keyword evidence="2" id="KW-1185">Reference proteome</keyword>
<dbReference type="eggNOG" id="ENOG5033XCR">
    <property type="taxonomic scope" value="Bacteria"/>
</dbReference>
<dbReference type="STRING" id="1300350.Z948_2683"/>
<comment type="caution">
    <text evidence="1">The sequence shown here is derived from an EMBL/GenBank/DDBJ whole genome shotgun (WGS) entry which is preliminary data.</text>
</comment>
<sequence length="93" mass="10253">MKYSDIGQAAREGRASVHLHGFCNLPDGREEYCDDPALIDGWAIYVRVETPDDPQQPFDLHELPDHQTYASAEGAACAIALQLLGDAEAWSHD</sequence>
<reference evidence="1 2" key="1">
    <citation type="submission" date="2014-01" db="EMBL/GenBank/DDBJ databases">
        <title>Sulfitobacter donghicola JCM 14565 Genome Sequencing.</title>
        <authorList>
            <person name="Lai Q."/>
            <person name="Hong Z."/>
        </authorList>
    </citation>
    <scope>NUCLEOTIDE SEQUENCE [LARGE SCALE GENOMIC DNA]</scope>
    <source>
        <strain evidence="1 2">JCM 14565</strain>
    </source>
</reference>
<accession>A0A073IJE2</accession>